<evidence type="ECO:0000256" key="6">
    <source>
        <dbReference type="ARBA" id="ARBA00022884"/>
    </source>
</evidence>
<keyword evidence="6" id="KW-0694">RNA-binding</keyword>
<dbReference type="Proteomes" id="UP000009071">
    <property type="component" value="Chromosome"/>
</dbReference>
<name>C4XIC3_SOLM1</name>
<keyword evidence="5" id="KW-0378">Hydrolase</keyword>
<evidence type="ECO:0000256" key="3">
    <source>
        <dbReference type="ARBA" id="ARBA00022722"/>
    </source>
</evidence>
<sequence>MNGHDVIERLKAAGWRLDRIKGSHHVMLKDGRAVPVPVHGAKDLGAGLLAAIARQTGVTLK</sequence>
<comment type="similarity">
    <text evidence="1">Belongs to the HicA mRNA interferase family.</text>
</comment>
<reference evidence="8 9" key="1">
    <citation type="journal article" date="2009" name="Genome Res.">
        <title>Whole genome sequence of Desulfovibrio magneticus strain RS-1 revealed common gene clusters in magnetotactic bacteria.</title>
        <authorList>
            <person name="Nakazawa H."/>
            <person name="Arakaki A."/>
            <person name="Narita-Yamada S."/>
            <person name="Yashiro I."/>
            <person name="Jinno K."/>
            <person name="Aoki N."/>
            <person name="Tsuruyama A."/>
            <person name="Okamura Y."/>
            <person name="Tanikawa S."/>
            <person name="Fujita N."/>
            <person name="Takeyama H."/>
            <person name="Matsunaga T."/>
        </authorList>
    </citation>
    <scope>NUCLEOTIDE SEQUENCE [LARGE SCALE GENOMIC DNA]</scope>
    <source>
        <strain evidence="9">ATCC 700980 / DSM 13731 / RS-1</strain>
    </source>
</reference>
<dbReference type="AlphaFoldDB" id="C4XIC3"/>
<dbReference type="SUPFAM" id="SSF54786">
    <property type="entry name" value="YcfA/nrd intein domain"/>
    <property type="match status" value="1"/>
</dbReference>
<keyword evidence="4" id="KW-0255">Endonuclease</keyword>
<dbReference type="InterPro" id="IPR012933">
    <property type="entry name" value="HicA_mRNA_interferase"/>
</dbReference>
<dbReference type="InterPro" id="IPR038570">
    <property type="entry name" value="HicA_sf"/>
</dbReference>
<dbReference type="KEGG" id="dma:DMR_05940"/>
<dbReference type="OrthoDB" id="9810412at2"/>
<dbReference type="Gene3D" id="3.30.920.30">
    <property type="entry name" value="Hypothetical protein"/>
    <property type="match status" value="1"/>
</dbReference>
<keyword evidence="9" id="KW-1185">Reference proteome</keyword>
<organism evidence="8 9">
    <name type="scientific">Solidesulfovibrio magneticus (strain ATCC 700980 / DSM 13731 / RS-1)</name>
    <name type="common">Desulfovibrio magneticus</name>
    <dbReference type="NCBI Taxonomy" id="573370"/>
    <lineage>
        <taxon>Bacteria</taxon>
        <taxon>Pseudomonadati</taxon>
        <taxon>Thermodesulfobacteriota</taxon>
        <taxon>Desulfovibrionia</taxon>
        <taxon>Desulfovibrionales</taxon>
        <taxon>Desulfovibrionaceae</taxon>
        <taxon>Solidesulfovibrio</taxon>
    </lineage>
</organism>
<protein>
    <recommendedName>
        <fullName evidence="10">Periplasmic or secreted lipoprotein</fullName>
    </recommendedName>
</protein>
<dbReference type="eggNOG" id="COG1724">
    <property type="taxonomic scope" value="Bacteria"/>
</dbReference>
<dbReference type="Pfam" id="PF07927">
    <property type="entry name" value="HicA_toxin"/>
    <property type="match status" value="1"/>
</dbReference>
<dbReference type="HOGENOM" id="CLU_164851_4_1_7"/>
<keyword evidence="2" id="KW-1277">Toxin-antitoxin system</keyword>
<evidence type="ECO:0000256" key="5">
    <source>
        <dbReference type="ARBA" id="ARBA00022801"/>
    </source>
</evidence>
<evidence type="ECO:0000256" key="4">
    <source>
        <dbReference type="ARBA" id="ARBA00022759"/>
    </source>
</evidence>
<dbReference type="RefSeq" id="WP_012750166.1">
    <property type="nucleotide sequence ID" value="NC_012796.1"/>
</dbReference>
<accession>C4XIC3</accession>
<evidence type="ECO:0000256" key="2">
    <source>
        <dbReference type="ARBA" id="ARBA00022649"/>
    </source>
</evidence>
<keyword evidence="3" id="KW-0540">Nuclease</keyword>
<keyword evidence="7" id="KW-0346">Stress response</keyword>
<dbReference type="GO" id="GO:0003729">
    <property type="term" value="F:mRNA binding"/>
    <property type="evidence" value="ECO:0007669"/>
    <property type="project" value="InterPro"/>
</dbReference>
<proteinExistence type="inferred from homology"/>
<dbReference type="EMBL" id="AP010904">
    <property type="protein sequence ID" value="BAH74085.1"/>
    <property type="molecule type" value="Genomic_DNA"/>
</dbReference>
<evidence type="ECO:0000256" key="1">
    <source>
        <dbReference type="ARBA" id="ARBA00006620"/>
    </source>
</evidence>
<evidence type="ECO:0000313" key="8">
    <source>
        <dbReference type="EMBL" id="BAH74085.1"/>
    </source>
</evidence>
<dbReference type="STRING" id="573370.DMR_05940"/>
<evidence type="ECO:0000256" key="7">
    <source>
        <dbReference type="ARBA" id="ARBA00023016"/>
    </source>
</evidence>
<dbReference type="GO" id="GO:0016787">
    <property type="term" value="F:hydrolase activity"/>
    <property type="evidence" value="ECO:0007669"/>
    <property type="project" value="UniProtKB-KW"/>
</dbReference>
<evidence type="ECO:0000313" key="9">
    <source>
        <dbReference type="Proteomes" id="UP000009071"/>
    </source>
</evidence>
<gene>
    <name evidence="8" type="ordered locus">DMR_05940</name>
</gene>
<dbReference type="GO" id="GO:0004519">
    <property type="term" value="F:endonuclease activity"/>
    <property type="evidence" value="ECO:0007669"/>
    <property type="project" value="UniProtKB-KW"/>
</dbReference>
<evidence type="ECO:0008006" key="10">
    <source>
        <dbReference type="Google" id="ProtNLM"/>
    </source>
</evidence>